<evidence type="ECO:0000313" key="10">
    <source>
        <dbReference type="Proteomes" id="UP000537204"/>
    </source>
</evidence>
<comment type="catalytic activity">
    <reaction evidence="1 5 6">
        <text>[protein]-peptidylproline (omega=180) = [protein]-peptidylproline (omega=0)</text>
        <dbReference type="Rhea" id="RHEA:16237"/>
        <dbReference type="Rhea" id="RHEA-COMP:10747"/>
        <dbReference type="Rhea" id="RHEA-COMP:10748"/>
        <dbReference type="ChEBI" id="CHEBI:83833"/>
        <dbReference type="ChEBI" id="CHEBI:83834"/>
        <dbReference type="EC" id="5.2.1.8"/>
    </reaction>
</comment>
<organism evidence="9 10">
    <name type="scientific">Pedobacter cryoconitis</name>
    <dbReference type="NCBI Taxonomy" id="188932"/>
    <lineage>
        <taxon>Bacteria</taxon>
        <taxon>Pseudomonadati</taxon>
        <taxon>Bacteroidota</taxon>
        <taxon>Sphingobacteriia</taxon>
        <taxon>Sphingobacteriales</taxon>
        <taxon>Sphingobacteriaceae</taxon>
        <taxon>Pedobacter</taxon>
    </lineage>
</organism>
<dbReference type="PROSITE" id="PS50059">
    <property type="entry name" value="FKBP_PPIASE"/>
    <property type="match status" value="1"/>
</dbReference>
<dbReference type="PANTHER" id="PTHR43811">
    <property type="entry name" value="FKBP-TYPE PEPTIDYL-PROLYL CIS-TRANS ISOMERASE FKPA"/>
    <property type="match status" value="1"/>
</dbReference>
<evidence type="ECO:0000256" key="1">
    <source>
        <dbReference type="ARBA" id="ARBA00000971"/>
    </source>
</evidence>
<evidence type="ECO:0000259" key="8">
    <source>
        <dbReference type="PROSITE" id="PS50059"/>
    </source>
</evidence>
<dbReference type="Pfam" id="PF00254">
    <property type="entry name" value="FKBP_C"/>
    <property type="match status" value="1"/>
</dbReference>
<feature type="chain" id="PRO_5031016788" description="Peptidyl-prolyl cis-trans isomerase" evidence="7">
    <location>
        <begin position="20"/>
        <end position="236"/>
    </location>
</feature>
<dbReference type="EMBL" id="JACHCE010000002">
    <property type="protein sequence ID" value="MBB5635961.1"/>
    <property type="molecule type" value="Genomic_DNA"/>
</dbReference>
<dbReference type="InterPro" id="IPR036944">
    <property type="entry name" value="PPIase_FKBP_N_sf"/>
</dbReference>
<evidence type="ECO:0000256" key="7">
    <source>
        <dbReference type="SAM" id="SignalP"/>
    </source>
</evidence>
<dbReference type="InterPro" id="IPR001179">
    <property type="entry name" value="PPIase_FKBP_dom"/>
</dbReference>
<dbReference type="Gene3D" id="3.10.50.40">
    <property type="match status" value="1"/>
</dbReference>
<dbReference type="SUPFAM" id="SSF54534">
    <property type="entry name" value="FKBP-like"/>
    <property type="match status" value="1"/>
</dbReference>
<evidence type="ECO:0000256" key="5">
    <source>
        <dbReference type="PROSITE-ProRule" id="PRU00277"/>
    </source>
</evidence>
<keyword evidence="3 5" id="KW-0697">Rotamase</keyword>
<feature type="signal peptide" evidence="7">
    <location>
        <begin position="1"/>
        <end position="19"/>
    </location>
</feature>
<protein>
    <recommendedName>
        <fullName evidence="6">Peptidyl-prolyl cis-trans isomerase</fullName>
        <ecNumber evidence="6">5.2.1.8</ecNumber>
    </recommendedName>
</protein>
<reference evidence="9 10" key="1">
    <citation type="submission" date="2020-08" db="EMBL/GenBank/DDBJ databases">
        <title>Genomic Encyclopedia of Type Strains, Phase IV (KMG-V): Genome sequencing to study the core and pangenomes of soil and plant-associated prokaryotes.</title>
        <authorList>
            <person name="Whitman W."/>
        </authorList>
    </citation>
    <scope>NUCLEOTIDE SEQUENCE [LARGE SCALE GENOMIC DNA]</scope>
    <source>
        <strain evidence="9 10">S3M1</strain>
    </source>
</reference>
<dbReference type="Proteomes" id="UP000537204">
    <property type="component" value="Unassembled WGS sequence"/>
</dbReference>
<dbReference type="InterPro" id="IPR000774">
    <property type="entry name" value="PPIase_FKBP_N"/>
</dbReference>
<dbReference type="EC" id="5.2.1.8" evidence="6"/>
<evidence type="ECO:0000256" key="4">
    <source>
        <dbReference type="ARBA" id="ARBA00023235"/>
    </source>
</evidence>
<dbReference type="AlphaFoldDB" id="A0A7W9DYI9"/>
<evidence type="ECO:0000256" key="6">
    <source>
        <dbReference type="RuleBase" id="RU003915"/>
    </source>
</evidence>
<evidence type="ECO:0000256" key="2">
    <source>
        <dbReference type="ARBA" id="ARBA00006577"/>
    </source>
</evidence>
<sequence>MKKLAITLLIPLCGYAATAQTKRKPATKKATVAPVKMTGITDSASYAFGFSMASGLKANGVKALNYDLLMKGLKDVFQGHAPLLTEQSSQKVIGNLFKGITMEKYAAEIAKEKNFLEGNLKVPGVRSTASGLQYIVVSPGNGASPKPTDNVTVNYKGTLLNGKQFDSSYDRKEPLSIGVDRVIPGWTEGLQLMTPGSKYKFFIPYNLAYGERPMGQDIPPYSMLIFEVELLKVNSK</sequence>
<feature type="domain" description="PPIase FKBP-type" evidence="8">
    <location>
        <begin position="148"/>
        <end position="234"/>
    </location>
</feature>
<proteinExistence type="inferred from homology"/>
<name>A0A7W9DYI9_9SPHI</name>
<evidence type="ECO:0000256" key="3">
    <source>
        <dbReference type="ARBA" id="ARBA00023110"/>
    </source>
</evidence>
<comment type="caution">
    <text evidence="9">The sequence shown here is derived from an EMBL/GenBank/DDBJ whole genome shotgun (WGS) entry which is preliminary data.</text>
</comment>
<accession>A0A7W9DYI9</accession>
<dbReference type="Pfam" id="PF01346">
    <property type="entry name" value="FKBP_N"/>
    <property type="match status" value="1"/>
</dbReference>
<dbReference type="GO" id="GO:0006457">
    <property type="term" value="P:protein folding"/>
    <property type="evidence" value="ECO:0007669"/>
    <property type="project" value="InterPro"/>
</dbReference>
<gene>
    <name evidence="9" type="ORF">HDE68_001849</name>
</gene>
<comment type="similarity">
    <text evidence="2 6">Belongs to the FKBP-type PPIase family.</text>
</comment>
<dbReference type="GO" id="GO:0003755">
    <property type="term" value="F:peptidyl-prolyl cis-trans isomerase activity"/>
    <property type="evidence" value="ECO:0007669"/>
    <property type="project" value="UniProtKB-UniRule"/>
</dbReference>
<dbReference type="Gene3D" id="1.10.287.460">
    <property type="entry name" value="Peptidyl-prolyl cis-trans isomerase, FKBP-type, N-terminal domain"/>
    <property type="match status" value="1"/>
</dbReference>
<keyword evidence="4 5" id="KW-0413">Isomerase</keyword>
<evidence type="ECO:0000313" key="9">
    <source>
        <dbReference type="EMBL" id="MBB5635961.1"/>
    </source>
</evidence>
<dbReference type="InterPro" id="IPR046357">
    <property type="entry name" value="PPIase_dom_sf"/>
</dbReference>
<dbReference type="FunFam" id="3.10.50.40:FF:000006">
    <property type="entry name" value="Peptidyl-prolyl cis-trans isomerase"/>
    <property type="match status" value="1"/>
</dbReference>
<keyword evidence="7" id="KW-0732">Signal</keyword>
<dbReference type="PANTHER" id="PTHR43811:SF19">
    <property type="entry name" value="39 KDA FK506-BINDING NUCLEAR PROTEIN"/>
    <property type="match status" value="1"/>
</dbReference>
<dbReference type="RefSeq" id="WP_183881117.1">
    <property type="nucleotide sequence ID" value="NZ_JACHCE010000002.1"/>
</dbReference>